<gene>
    <name evidence="2" type="ORF">IV454_28515</name>
</gene>
<keyword evidence="3" id="KW-1185">Reference proteome</keyword>
<dbReference type="EMBL" id="CP065053">
    <property type="protein sequence ID" value="QPI49346.1"/>
    <property type="molecule type" value="Genomic_DNA"/>
</dbReference>
<feature type="compositionally biased region" description="Basic and acidic residues" evidence="1">
    <location>
        <begin position="1"/>
        <end position="20"/>
    </location>
</feature>
<dbReference type="RefSeq" id="WP_206088901.1">
    <property type="nucleotide sequence ID" value="NZ_CP065053.1"/>
</dbReference>
<dbReference type="Proteomes" id="UP000662888">
    <property type="component" value="Chromosome"/>
</dbReference>
<protein>
    <submittedName>
        <fullName evidence="2">Uncharacterized protein</fullName>
    </submittedName>
</protein>
<evidence type="ECO:0000313" key="2">
    <source>
        <dbReference type="EMBL" id="QPI49346.1"/>
    </source>
</evidence>
<proteinExistence type="predicted"/>
<evidence type="ECO:0000313" key="3">
    <source>
        <dbReference type="Proteomes" id="UP000662888"/>
    </source>
</evidence>
<evidence type="ECO:0000256" key="1">
    <source>
        <dbReference type="SAM" id="MobiDB-lite"/>
    </source>
</evidence>
<feature type="region of interest" description="Disordered" evidence="1">
    <location>
        <begin position="1"/>
        <end position="21"/>
    </location>
</feature>
<accession>A0AA48WB61</accession>
<name>A0AA48WB61_9BURK</name>
<organism evidence="2 3">
    <name type="scientific">Massilia antarctica</name>
    <dbReference type="NCBI Taxonomy" id="2765360"/>
    <lineage>
        <taxon>Bacteria</taxon>
        <taxon>Pseudomonadati</taxon>
        <taxon>Pseudomonadota</taxon>
        <taxon>Betaproteobacteria</taxon>
        <taxon>Burkholderiales</taxon>
        <taxon>Oxalobacteraceae</taxon>
        <taxon>Telluria group</taxon>
        <taxon>Massilia</taxon>
    </lineage>
</organism>
<reference evidence="2 3" key="1">
    <citation type="submission" date="2020-11" db="EMBL/GenBank/DDBJ databases">
        <authorList>
            <person name="Sun Q."/>
        </authorList>
    </citation>
    <scope>NUCLEOTIDE SEQUENCE [LARGE SCALE GENOMIC DNA]</scope>
    <source>
        <strain evidence="2 3">P8398</strain>
    </source>
</reference>
<sequence length="70" mass="8062">MQLDQEKFKLPPHPRVENQGEKQATFAAVMREVDLFAMRLPWRDPHGQTPNPAKNALTSPCSMFVLWKIS</sequence>